<dbReference type="CDD" id="cd10433">
    <property type="entry name" value="YccA_like"/>
    <property type="match status" value="1"/>
</dbReference>
<dbReference type="InterPro" id="IPR006214">
    <property type="entry name" value="Bax_inhibitor_1-related"/>
</dbReference>
<dbReference type="OrthoDB" id="9813298at2"/>
<dbReference type="Proteomes" id="UP000001947">
    <property type="component" value="Chromosome"/>
</dbReference>
<feature type="transmembrane region" description="Helical" evidence="7">
    <location>
        <begin position="20"/>
        <end position="40"/>
    </location>
</feature>
<feature type="transmembrane region" description="Helical" evidence="7">
    <location>
        <begin position="72"/>
        <end position="98"/>
    </location>
</feature>
<evidence type="ECO:0000256" key="7">
    <source>
        <dbReference type="RuleBase" id="RU004379"/>
    </source>
</evidence>
<feature type="transmembrane region" description="Helical" evidence="7">
    <location>
        <begin position="189"/>
        <end position="212"/>
    </location>
</feature>
<dbReference type="EMBL" id="CP000282">
    <property type="protein sequence ID" value="ABD80880.1"/>
    <property type="molecule type" value="Genomic_DNA"/>
</dbReference>
<keyword evidence="9" id="KW-1185">Reference proteome</keyword>
<dbReference type="KEGG" id="sde:Sde_1618"/>
<dbReference type="HOGENOM" id="CLU_058671_2_1_6"/>
<reference evidence="8 9" key="1">
    <citation type="journal article" date="2008" name="PLoS Genet.">
        <title>Complete genome sequence of the complex carbohydrate-degrading marine bacterium, Saccharophagus degradans strain 2-40 T.</title>
        <authorList>
            <person name="Weiner R.M."/>
            <person name="Taylor L.E.II."/>
            <person name="Henrissat B."/>
            <person name="Hauser L."/>
            <person name="Land M."/>
            <person name="Coutinho P.M."/>
            <person name="Rancurel C."/>
            <person name="Saunders E.H."/>
            <person name="Longmire A.G."/>
            <person name="Zhang H."/>
            <person name="Bayer E.A."/>
            <person name="Gilbert H.J."/>
            <person name="Larimer F."/>
            <person name="Zhulin I.B."/>
            <person name="Ekborg N.A."/>
            <person name="Lamed R."/>
            <person name="Richardson P.M."/>
            <person name="Borovok I."/>
            <person name="Hutcheson S."/>
        </authorList>
    </citation>
    <scope>NUCLEOTIDE SEQUENCE [LARGE SCALE GENOMIC DNA]</scope>
    <source>
        <strain evidence="9">2-40 / ATCC 43961 / DSM 17024</strain>
    </source>
</reference>
<feature type="transmembrane region" description="Helical" evidence="7">
    <location>
        <begin position="46"/>
        <end position="65"/>
    </location>
</feature>
<accession>Q21K99</accession>
<gene>
    <name evidence="8" type="ordered locus">Sde_1618</name>
</gene>
<evidence type="ECO:0000256" key="1">
    <source>
        <dbReference type="ARBA" id="ARBA00004651"/>
    </source>
</evidence>
<keyword evidence="5 7" id="KW-1133">Transmembrane helix</keyword>
<dbReference type="Pfam" id="PF01027">
    <property type="entry name" value="Bax1-I"/>
    <property type="match status" value="1"/>
</dbReference>
<dbReference type="AlphaFoldDB" id="Q21K99"/>
<comment type="similarity">
    <text evidence="2 7">Belongs to the BI1 family.</text>
</comment>
<keyword evidence="6 7" id="KW-0472">Membrane</keyword>
<proteinExistence type="inferred from homology"/>
<dbReference type="PANTHER" id="PTHR23291">
    <property type="entry name" value="BAX INHIBITOR-RELATED"/>
    <property type="match status" value="1"/>
</dbReference>
<protein>
    <recommendedName>
        <fullName evidence="10">BAX inhibitor protein</fullName>
    </recommendedName>
</protein>
<evidence type="ECO:0000256" key="4">
    <source>
        <dbReference type="ARBA" id="ARBA00022692"/>
    </source>
</evidence>
<keyword evidence="4 7" id="KW-0812">Transmembrane</keyword>
<dbReference type="STRING" id="203122.Sde_1618"/>
<feature type="transmembrane region" description="Helical" evidence="7">
    <location>
        <begin position="104"/>
        <end position="124"/>
    </location>
</feature>
<organism evidence="8 9">
    <name type="scientific">Saccharophagus degradans (strain 2-40 / ATCC 43961 / DSM 17024)</name>
    <dbReference type="NCBI Taxonomy" id="203122"/>
    <lineage>
        <taxon>Bacteria</taxon>
        <taxon>Pseudomonadati</taxon>
        <taxon>Pseudomonadota</taxon>
        <taxon>Gammaproteobacteria</taxon>
        <taxon>Cellvibrionales</taxon>
        <taxon>Cellvibrionaceae</taxon>
        <taxon>Saccharophagus</taxon>
    </lineage>
</organism>
<dbReference type="RefSeq" id="WP_011468100.1">
    <property type="nucleotide sequence ID" value="NC_007912.1"/>
</dbReference>
<dbReference type="GeneID" id="98613296"/>
<feature type="transmembrane region" description="Helical" evidence="7">
    <location>
        <begin position="159"/>
        <end position="177"/>
    </location>
</feature>
<evidence type="ECO:0000313" key="9">
    <source>
        <dbReference type="Proteomes" id="UP000001947"/>
    </source>
</evidence>
<dbReference type="PANTHER" id="PTHR23291:SF115">
    <property type="entry name" value="MODULATOR OF FTSH PROTEASE YCCA"/>
    <property type="match status" value="1"/>
</dbReference>
<evidence type="ECO:0000256" key="6">
    <source>
        <dbReference type="ARBA" id="ARBA00023136"/>
    </source>
</evidence>
<feature type="transmembrane region" description="Helical" evidence="7">
    <location>
        <begin position="136"/>
        <end position="153"/>
    </location>
</feature>
<evidence type="ECO:0008006" key="10">
    <source>
        <dbReference type="Google" id="ProtNLM"/>
    </source>
</evidence>
<sequence>MQELYTHAGTQSSTQEVSKVLRNTYALLAMTIAFSAAMAVTSMALGVPYLGLWMLLPYIGLLFLVEKTKNSAMGIVSVFALTGWLGFSIGPIISYYIGVSGIEPILTALGGTALTFFVLSGYTLATKKDMSKYTGFLMTGLVVILVAMVANWFLQISALSLTISCAFLFLSSMLIMWQTSEIIHGGERNYISATVTLYVSLYNIFSILLSFLGGSDD</sequence>
<dbReference type="eggNOG" id="COG0670">
    <property type="taxonomic scope" value="Bacteria"/>
</dbReference>
<keyword evidence="3" id="KW-1003">Cell membrane</keyword>
<evidence type="ECO:0000313" key="8">
    <source>
        <dbReference type="EMBL" id="ABD80880.1"/>
    </source>
</evidence>
<comment type="subcellular location">
    <subcellularLocation>
        <location evidence="1">Cell membrane</location>
        <topology evidence="1">Multi-pass membrane protein</topology>
    </subcellularLocation>
</comment>
<evidence type="ECO:0000256" key="3">
    <source>
        <dbReference type="ARBA" id="ARBA00022475"/>
    </source>
</evidence>
<evidence type="ECO:0000256" key="2">
    <source>
        <dbReference type="ARBA" id="ARBA00010350"/>
    </source>
</evidence>
<name>Q21K99_SACD2</name>
<dbReference type="GO" id="GO:0005886">
    <property type="term" value="C:plasma membrane"/>
    <property type="evidence" value="ECO:0007669"/>
    <property type="project" value="UniProtKB-SubCell"/>
</dbReference>
<evidence type="ECO:0000256" key="5">
    <source>
        <dbReference type="ARBA" id="ARBA00022989"/>
    </source>
</evidence>